<dbReference type="GO" id="GO:0009062">
    <property type="term" value="P:fatty acid catabolic process"/>
    <property type="evidence" value="ECO:0007669"/>
    <property type="project" value="TreeGrafter"/>
</dbReference>
<proteinExistence type="inferred from homology"/>
<sequence>MDDIRLSTLMDLEKIERGIFRGQSWDLGLPALFGGQVLGQALSAAYATVDGERFAHSLHTYFLLPGDAKTPVVYDVERVRDGKSFSTRRVEAIQNGKVIFYMTASFQTVEGELSHQHGKFPQAPDPETLEPDIRFYEKNYEHIPASLREALIYHKPIDTRTVHPGASDSASDTTDIQASRRIWIRAKDDLGDNLKLHQAVLAYASDYRFLTTALQPHSISMSDPRLKIATIDHAMWFHRPVNVNEWLLYVMESPSGGNSRGFVRGQIFSRDGDLLASTSQEGLMRLSG</sequence>
<dbReference type="Pfam" id="PF02551">
    <property type="entry name" value="Acyl_CoA_thio"/>
    <property type="match status" value="1"/>
</dbReference>
<dbReference type="InterPro" id="IPR025652">
    <property type="entry name" value="TesB_C"/>
</dbReference>
<dbReference type="OrthoDB" id="9781019at2"/>
<keyword evidence="3" id="KW-0378">Hydrolase</keyword>
<reference evidence="11 12" key="1">
    <citation type="journal article" date="2015" name="Stand. Genomic Sci.">
        <title>Complete genome sequence and description of Salinispira pacifica gen. nov., sp. nov., a novel spirochaete isolated form a hypersaline microbial mat.</title>
        <authorList>
            <person name="Ben Hania W."/>
            <person name="Joseph M."/>
            <person name="Schumann P."/>
            <person name="Bunk B."/>
            <person name="Fiebig A."/>
            <person name="Sproer C."/>
            <person name="Klenk H.P."/>
            <person name="Fardeau M.L."/>
            <person name="Spring S."/>
        </authorList>
    </citation>
    <scope>NUCLEOTIDE SEQUENCE [LARGE SCALE GENOMIC DNA]</scope>
    <source>
        <strain evidence="11 12">L21-RPul-D2</strain>
    </source>
</reference>
<evidence type="ECO:0000313" key="12">
    <source>
        <dbReference type="Proteomes" id="UP000018680"/>
    </source>
</evidence>
<keyword evidence="4" id="KW-0443">Lipid metabolism</keyword>
<dbReference type="FunFam" id="2.40.160.210:FF:000001">
    <property type="entry name" value="Acyl-CoA thioesterase II"/>
    <property type="match status" value="1"/>
</dbReference>
<evidence type="ECO:0000313" key="11">
    <source>
        <dbReference type="EMBL" id="AHC16689.1"/>
    </source>
</evidence>
<comment type="subunit">
    <text evidence="2">Homotetramer.</text>
</comment>
<evidence type="ECO:0000256" key="8">
    <source>
        <dbReference type="ARBA" id="ARBA00079653"/>
    </source>
</evidence>
<dbReference type="Proteomes" id="UP000018680">
    <property type="component" value="Chromosome"/>
</dbReference>
<protein>
    <recommendedName>
        <fullName evidence="7">Acyl-CoA thioesterase 2</fullName>
        <ecNumber evidence="5">3.1.2.20</ecNumber>
    </recommendedName>
    <alternativeName>
        <fullName evidence="8">Thioesterase II</fullName>
    </alternativeName>
</protein>
<dbReference type="Pfam" id="PF13622">
    <property type="entry name" value="4HBT_3"/>
    <property type="match status" value="1"/>
</dbReference>
<evidence type="ECO:0000256" key="7">
    <source>
        <dbReference type="ARBA" id="ARBA00071120"/>
    </source>
</evidence>
<evidence type="ECO:0000256" key="2">
    <source>
        <dbReference type="ARBA" id="ARBA00011881"/>
    </source>
</evidence>
<dbReference type="GO" id="GO:0005829">
    <property type="term" value="C:cytosol"/>
    <property type="evidence" value="ECO:0007669"/>
    <property type="project" value="TreeGrafter"/>
</dbReference>
<dbReference type="InterPro" id="IPR029069">
    <property type="entry name" value="HotDog_dom_sf"/>
</dbReference>
<organism evidence="11 12">
    <name type="scientific">Salinispira pacifica</name>
    <dbReference type="NCBI Taxonomy" id="1307761"/>
    <lineage>
        <taxon>Bacteria</taxon>
        <taxon>Pseudomonadati</taxon>
        <taxon>Spirochaetota</taxon>
        <taxon>Spirochaetia</taxon>
        <taxon>Spirochaetales</taxon>
        <taxon>Spirochaetaceae</taxon>
        <taxon>Salinispira</taxon>
    </lineage>
</organism>
<dbReference type="EC" id="3.1.2.20" evidence="5"/>
<comment type="similarity">
    <text evidence="1">Belongs to the C/M/P thioester hydrolase family.</text>
</comment>
<dbReference type="InterPro" id="IPR003703">
    <property type="entry name" value="Acyl_CoA_thio"/>
</dbReference>
<evidence type="ECO:0000256" key="5">
    <source>
        <dbReference type="ARBA" id="ARBA00038894"/>
    </source>
</evidence>
<feature type="domain" description="Acyl-CoA thioesterase 2 C-terminal" evidence="9">
    <location>
        <begin position="178"/>
        <end position="283"/>
    </location>
</feature>
<evidence type="ECO:0000256" key="1">
    <source>
        <dbReference type="ARBA" id="ARBA00006538"/>
    </source>
</evidence>
<dbReference type="CDD" id="cd03444">
    <property type="entry name" value="Thioesterase_II_repeat1"/>
    <property type="match status" value="1"/>
</dbReference>
<dbReference type="SUPFAM" id="SSF54637">
    <property type="entry name" value="Thioesterase/thiol ester dehydrase-isomerase"/>
    <property type="match status" value="2"/>
</dbReference>
<evidence type="ECO:0000259" key="10">
    <source>
        <dbReference type="Pfam" id="PF13622"/>
    </source>
</evidence>
<dbReference type="InterPro" id="IPR049449">
    <property type="entry name" value="TesB_ACOT8-like_N"/>
</dbReference>
<feature type="domain" description="Acyl-CoA thioesterase-like N-terminal HotDog" evidence="10">
    <location>
        <begin position="24"/>
        <end position="107"/>
    </location>
</feature>
<dbReference type="GO" id="GO:0047617">
    <property type="term" value="F:fatty acyl-CoA hydrolase activity"/>
    <property type="evidence" value="ECO:0007669"/>
    <property type="project" value="UniProtKB-EC"/>
</dbReference>
<dbReference type="PANTHER" id="PTHR11066">
    <property type="entry name" value="ACYL-COA THIOESTERASE"/>
    <property type="match status" value="1"/>
</dbReference>
<dbReference type="Gene3D" id="2.40.160.210">
    <property type="entry name" value="Acyl-CoA thioesterase, double hotdog domain"/>
    <property type="match status" value="1"/>
</dbReference>
<dbReference type="EMBL" id="CP006939">
    <property type="protein sequence ID" value="AHC16689.1"/>
    <property type="molecule type" value="Genomic_DNA"/>
</dbReference>
<dbReference type="HOGENOM" id="CLU_032690_0_1_12"/>
<dbReference type="InterPro" id="IPR042171">
    <property type="entry name" value="Acyl-CoA_hotdog"/>
</dbReference>
<evidence type="ECO:0000259" key="9">
    <source>
        <dbReference type="Pfam" id="PF02551"/>
    </source>
</evidence>
<dbReference type="CDD" id="cd03445">
    <property type="entry name" value="Thioesterase_II_repeat2"/>
    <property type="match status" value="1"/>
</dbReference>
<name>V5WN95_9SPIO</name>
<dbReference type="PANTHER" id="PTHR11066:SF34">
    <property type="entry name" value="ACYL-COENZYME A THIOESTERASE 8"/>
    <property type="match status" value="1"/>
</dbReference>
<dbReference type="GO" id="GO:0006637">
    <property type="term" value="P:acyl-CoA metabolic process"/>
    <property type="evidence" value="ECO:0007669"/>
    <property type="project" value="InterPro"/>
</dbReference>
<dbReference type="STRING" id="1307761.L21SP2_3351"/>
<evidence type="ECO:0000256" key="6">
    <source>
        <dbReference type="ARBA" id="ARBA00050943"/>
    </source>
</evidence>
<keyword evidence="12" id="KW-1185">Reference proteome</keyword>
<dbReference type="AlphaFoldDB" id="V5WN95"/>
<dbReference type="PATRIC" id="fig|1307761.3.peg.3340"/>
<evidence type="ECO:0000256" key="4">
    <source>
        <dbReference type="ARBA" id="ARBA00023098"/>
    </source>
</evidence>
<dbReference type="eggNOG" id="COG1946">
    <property type="taxonomic scope" value="Bacteria"/>
</dbReference>
<dbReference type="RefSeq" id="WP_024269577.1">
    <property type="nucleotide sequence ID" value="NC_023035.1"/>
</dbReference>
<accession>V5WN95</accession>
<comment type="catalytic activity">
    <reaction evidence="6">
        <text>a fatty acyl-CoA + H2O = a fatty acid + CoA + H(+)</text>
        <dbReference type="Rhea" id="RHEA:16781"/>
        <dbReference type="ChEBI" id="CHEBI:15377"/>
        <dbReference type="ChEBI" id="CHEBI:15378"/>
        <dbReference type="ChEBI" id="CHEBI:28868"/>
        <dbReference type="ChEBI" id="CHEBI:57287"/>
        <dbReference type="ChEBI" id="CHEBI:77636"/>
        <dbReference type="EC" id="3.1.2.20"/>
    </reaction>
    <physiologicalReaction direction="left-to-right" evidence="6">
        <dbReference type="Rhea" id="RHEA:16782"/>
    </physiologicalReaction>
</comment>
<gene>
    <name evidence="11" type="ORF">L21SP2_3351</name>
</gene>
<dbReference type="KEGG" id="slr:L21SP2_3351"/>
<evidence type="ECO:0000256" key="3">
    <source>
        <dbReference type="ARBA" id="ARBA00022801"/>
    </source>
</evidence>